<dbReference type="GO" id="GO:0031419">
    <property type="term" value="F:cobalamin binding"/>
    <property type="evidence" value="ECO:0007669"/>
    <property type="project" value="UniProtKB-KW"/>
</dbReference>
<evidence type="ECO:0000313" key="24">
    <source>
        <dbReference type="EMBL" id="SDK51716.1"/>
    </source>
</evidence>
<evidence type="ECO:0000256" key="17">
    <source>
        <dbReference type="ARBA" id="ARBA00025552"/>
    </source>
</evidence>
<evidence type="ECO:0000256" key="19">
    <source>
        <dbReference type="PROSITE-ProRule" id="PRU00333"/>
    </source>
</evidence>
<dbReference type="PROSITE" id="PS51332">
    <property type="entry name" value="B12_BINDING"/>
    <property type="match status" value="1"/>
</dbReference>
<dbReference type="InterPro" id="IPR003759">
    <property type="entry name" value="Cbl-bd_cap"/>
</dbReference>
<feature type="domain" description="B12-binding N-terminal" evidence="23">
    <location>
        <begin position="591"/>
        <end position="685"/>
    </location>
</feature>
<dbReference type="AlphaFoldDB" id="A0A1G9CJG2"/>
<evidence type="ECO:0000256" key="15">
    <source>
        <dbReference type="ARBA" id="ARBA00023167"/>
    </source>
</evidence>
<evidence type="ECO:0000313" key="25">
    <source>
        <dbReference type="Proteomes" id="UP000199053"/>
    </source>
</evidence>
<dbReference type="InterPro" id="IPR000489">
    <property type="entry name" value="Pterin-binding_dom"/>
</dbReference>
<keyword evidence="11 19" id="KW-0808">Transferase</keyword>
<keyword evidence="25" id="KW-1185">Reference proteome</keyword>
<dbReference type="OrthoDB" id="9803687at2"/>
<keyword evidence="14 19" id="KW-0862">Zinc</keyword>
<dbReference type="InterPro" id="IPR003726">
    <property type="entry name" value="HCY_dom"/>
</dbReference>
<dbReference type="PROSITE" id="PS50972">
    <property type="entry name" value="PTERIN_BINDING"/>
    <property type="match status" value="1"/>
</dbReference>
<organism evidence="24 25">
    <name type="scientific">Maridesulfovibrio ferrireducens</name>
    <dbReference type="NCBI Taxonomy" id="246191"/>
    <lineage>
        <taxon>Bacteria</taxon>
        <taxon>Pseudomonadati</taxon>
        <taxon>Thermodesulfobacteriota</taxon>
        <taxon>Desulfovibrionia</taxon>
        <taxon>Desulfovibrionales</taxon>
        <taxon>Desulfovibrionaceae</taxon>
        <taxon>Maridesulfovibrio</taxon>
    </lineage>
</organism>
<keyword evidence="8 19" id="KW-0489">Methyltransferase</keyword>
<dbReference type="Pfam" id="PF00809">
    <property type="entry name" value="Pterin_bind"/>
    <property type="match status" value="1"/>
</dbReference>
<evidence type="ECO:0000256" key="10">
    <source>
        <dbReference type="ARBA" id="ARBA00022628"/>
    </source>
</evidence>
<dbReference type="Pfam" id="PF02310">
    <property type="entry name" value="B12-binding"/>
    <property type="match status" value="1"/>
</dbReference>
<evidence type="ECO:0000259" key="20">
    <source>
        <dbReference type="PROSITE" id="PS50970"/>
    </source>
</evidence>
<dbReference type="PANTHER" id="PTHR45833:SF1">
    <property type="entry name" value="METHIONINE SYNTHASE"/>
    <property type="match status" value="1"/>
</dbReference>
<dbReference type="STRING" id="246191.SAMN05660337_0698"/>
<evidence type="ECO:0000256" key="18">
    <source>
        <dbReference type="ARBA" id="ARBA00031040"/>
    </source>
</evidence>
<evidence type="ECO:0000256" key="5">
    <source>
        <dbReference type="ARBA" id="ARBA00010398"/>
    </source>
</evidence>
<dbReference type="GO" id="GO:0008705">
    <property type="term" value="F:methionine synthase activity"/>
    <property type="evidence" value="ECO:0007669"/>
    <property type="project" value="UniProtKB-EC"/>
</dbReference>
<dbReference type="Gene3D" id="3.20.20.20">
    <property type="entry name" value="Dihydropteroate synthase-like"/>
    <property type="match status" value="1"/>
</dbReference>
<dbReference type="EC" id="2.1.1.13" evidence="6"/>
<feature type="binding site" evidence="19">
    <location>
        <position position="204"/>
    </location>
    <ligand>
        <name>Zn(2+)</name>
        <dbReference type="ChEBI" id="CHEBI:29105"/>
    </ligand>
</feature>
<dbReference type="PIRSF" id="PIRSF037472">
    <property type="entry name" value="DHPS_mtfrase"/>
    <property type="match status" value="1"/>
</dbReference>
<evidence type="ECO:0000256" key="8">
    <source>
        <dbReference type="ARBA" id="ARBA00022603"/>
    </source>
</evidence>
<feature type="domain" description="Pterin-binding" evidence="21">
    <location>
        <begin position="318"/>
        <end position="562"/>
    </location>
</feature>
<keyword evidence="13 19" id="KW-0479">Metal-binding</keyword>
<evidence type="ECO:0000256" key="13">
    <source>
        <dbReference type="ARBA" id="ARBA00022723"/>
    </source>
</evidence>
<dbReference type="EMBL" id="FNGA01000001">
    <property type="protein sequence ID" value="SDK51716.1"/>
    <property type="molecule type" value="Genomic_DNA"/>
</dbReference>
<evidence type="ECO:0000256" key="1">
    <source>
        <dbReference type="ARBA" id="ARBA00001700"/>
    </source>
</evidence>
<protein>
    <recommendedName>
        <fullName evidence="7">Methionine synthase</fullName>
        <ecNumber evidence="6">2.1.1.13</ecNumber>
    </recommendedName>
    <alternativeName>
        <fullName evidence="18">5-methyltetrahydrofolate--homocysteine methyltransferase</fullName>
    </alternativeName>
</protein>
<evidence type="ECO:0000256" key="2">
    <source>
        <dbReference type="ARBA" id="ARBA00001947"/>
    </source>
</evidence>
<dbReference type="GO" id="GO:0050667">
    <property type="term" value="P:homocysteine metabolic process"/>
    <property type="evidence" value="ECO:0007669"/>
    <property type="project" value="TreeGrafter"/>
</dbReference>
<dbReference type="PANTHER" id="PTHR45833">
    <property type="entry name" value="METHIONINE SYNTHASE"/>
    <property type="match status" value="1"/>
</dbReference>
<keyword evidence="9" id="KW-0028">Amino-acid biosynthesis</keyword>
<dbReference type="Gene3D" id="3.40.50.280">
    <property type="entry name" value="Cobalamin-binding domain"/>
    <property type="match status" value="1"/>
</dbReference>
<dbReference type="SUPFAM" id="SSF82282">
    <property type="entry name" value="Homocysteine S-methyltransferase"/>
    <property type="match status" value="1"/>
</dbReference>
<comment type="cofactor">
    <cofactor evidence="2 19">
        <name>Zn(2+)</name>
        <dbReference type="ChEBI" id="CHEBI:29105"/>
    </cofactor>
</comment>
<dbReference type="CDD" id="cd02070">
    <property type="entry name" value="corrinoid_protein_B12-BD"/>
    <property type="match status" value="1"/>
</dbReference>
<evidence type="ECO:0000259" key="23">
    <source>
        <dbReference type="PROSITE" id="PS51337"/>
    </source>
</evidence>
<dbReference type="PROSITE" id="PS50970">
    <property type="entry name" value="HCY"/>
    <property type="match status" value="1"/>
</dbReference>
<evidence type="ECO:0000256" key="3">
    <source>
        <dbReference type="ARBA" id="ARBA00001956"/>
    </source>
</evidence>
<dbReference type="SUPFAM" id="SSF52242">
    <property type="entry name" value="Cobalamin (vitamin B12)-binding domain"/>
    <property type="match status" value="1"/>
</dbReference>
<dbReference type="Pfam" id="PF02574">
    <property type="entry name" value="S-methyl_trans"/>
    <property type="match status" value="1"/>
</dbReference>
<evidence type="ECO:0000256" key="9">
    <source>
        <dbReference type="ARBA" id="ARBA00022605"/>
    </source>
</evidence>
<evidence type="ECO:0000256" key="4">
    <source>
        <dbReference type="ARBA" id="ARBA00005178"/>
    </source>
</evidence>
<comment type="pathway">
    <text evidence="4">Amino-acid biosynthesis; L-methionine biosynthesis via de novo pathway; L-methionine from L-homocysteine (MetH route): step 1/1.</text>
</comment>
<accession>A0A1G9CJG2</accession>
<dbReference type="GO" id="GO:0046653">
    <property type="term" value="P:tetrahydrofolate metabolic process"/>
    <property type="evidence" value="ECO:0007669"/>
    <property type="project" value="TreeGrafter"/>
</dbReference>
<dbReference type="SMART" id="SM01018">
    <property type="entry name" value="B12-binding_2"/>
    <property type="match status" value="1"/>
</dbReference>
<evidence type="ECO:0000259" key="21">
    <source>
        <dbReference type="PROSITE" id="PS50972"/>
    </source>
</evidence>
<keyword evidence="15" id="KW-0486">Methionine biosynthesis</keyword>
<name>A0A1G9CJG2_9BACT</name>
<feature type="binding site" evidence="19">
    <location>
        <position position="270"/>
    </location>
    <ligand>
        <name>Zn(2+)</name>
        <dbReference type="ChEBI" id="CHEBI:29105"/>
    </ligand>
</feature>
<dbReference type="GO" id="GO:0032259">
    <property type="term" value="P:methylation"/>
    <property type="evidence" value="ECO:0007669"/>
    <property type="project" value="UniProtKB-KW"/>
</dbReference>
<evidence type="ECO:0000256" key="11">
    <source>
        <dbReference type="ARBA" id="ARBA00022679"/>
    </source>
</evidence>
<feature type="domain" description="Hcy-binding" evidence="20">
    <location>
        <begin position="2"/>
        <end position="285"/>
    </location>
</feature>
<keyword evidence="10" id="KW-0846">Cobalamin</keyword>
<gene>
    <name evidence="24" type="ORF">SAMN05660337_0698</name>
</gene>
<comment type="catalytic activity">
    <reaction evidence="1">
        <text>(6S)-5-methyl-5,6,7,8-tetrahydrofolate + L-homocysteine = (6S)-5,6,7,8-tetrahydrofolate + L-methionine</text>
        <dbReference type="Rhea" id="RHEA:11172"/>
        <dbReference type="ChEBI" id="CHEBI:18608"/>
        <dbReference type="ChEBI" id="CHEBI:57453"/>
        <dbReference type="ChEBI" id="CHEBI:57844"/>
        <dbReference type="ChEBI" id="CHEBI:58199"/>
        <dbReference type="EC" id="2.1.1.13"/>
    </reaction>
</comment>
<comment type="function">
    <text evidence="17">Catalyzes the transfer of a methyl group from methyl-cobalamin to homocysteine, yielding enzyme-bound cob(I)alamin and methionine. Subsequently, remethylates the cofactor using methyltetrahydrofolate.</text>
</comment>
<dbReference type="Proteomes" id="UP000199053">
    <property type="component" value="Unassembled WGS sequence"/>
</dbReference>
<dbReference type="InterPro" id="IPR011005">
    <property type="entry name" value="Dihydropteroate_synth-like_sf"/>
</dbReference>
<dbReference type="InterPro" id="IPR036724">
    <property type="entry name" value="Cobalamin-bd_sf"/>
</dbReference>
<comment type="cofactor">
    <cofactor evidence="3">
        <name>methylcob(III)alamin</name>
        <dbReference type="ChEBI" id="CHEBI:28115"/>
    </cofactor>
</comment>
<dbReference type="SUPFAM" id="SSF47644">
    <property type="entry name" value="Methionine synthase domain"/>
    <property type="match status" value="1"/>
</dbReference>
<feature type="binding site" evidence="19">
    <location>
        <position position="271"/>
    </location>
    <ligand>
        <name>Zn(2+)</name>
        <dbReference type="ChEBI" id="CHEBI:29105"/>
    </ligand>
</feature>
<reference evidence="25" key="1">
    <citation type="submission" date="2016-10" db="EMBL/GenBank/DDBJ databases">
        <authorList>
            <person name="Varghese N."/>
            <person name="Submissions S."/>
        </authorList>
    </citation>
    <scope>NUCLEOTIDE SEQUENCE [LARGE SCALE GENOMIC DNA]</scope>
    <source>
        <strain evidence="25">DSM 16995</strain>
    </source>
</reference>
<dbReference type="InterPro" id="IPR036589">
    <property type="entry name" value="HCY_dom_sf"/>
</dbReference>
<dbReference type="InterPro" id="IPR017215">
    <property type="entry name" value="MetH_bac"/>
</dbReference>
<evidence type="ECO:0000256" key="7">
    <source>
        <dbReference type="ARBA" id="ARBA00013998"/>
    </source>
</evidence>
<dbReference type="PROSITE" id="PS51337">
    <property type="entry name" value="B12_BINDING_NTER"/>
    <property type="match status" value="1"/>
</dbReference>
<dbReference type="UniPathway" id="UPA00051">
    <property type="reaction ID" value="UER00081"/>
</dbReference>
<evidence type="ECO:0000256" key="12">
    <source>
        <dbReference type="ARBA" id="ARBA00022691"/>
    </source>
</evidence>
<dbReference type="SUPFAM" id="SSF51717">
    <property type="entry name" value="Dihydropteroate synthetase-like"/>
    <property type="match status" value="1"/>
</dbReference>
<comment type="similarity">
    <text evidence="5">Belongs to the vitamin-B12 dependent methionine synthase family.</text>
</comment>
<feature type="domain" description="B12-binding" evidence="22">
    <location>
        <begin position="686"/>
        <end position="806"/>
    </location>
</feature>
<evidence type="ECO:0000256" key="16">
    <source>
        <dbReference type="ARBA" id="ARBA00023285"/>
    </source>
</evidence>
<evidence type="ECO:0000256" key="6">
    <source>
        <dbReference type="ARBA" id="ARBA00012032"/>
    </source>
</evidence>
<keyword evidence="12" id="KW-0949">S-adenosyl-L-methionine</keyword>
<proteinExistence type="inferred from homology"/>
<keyword evidence="16" id="KW-0170">Cobalt</keyword>
<dbReference type="Gene3D" id="3.20.20.330">
    <property type="entry name" value="Homocysteine-binding-like domain"/>
    <property type="match status" value="1"/>
</dbReference>
<sequence>MPDFRKALSDDRVYFFDGGYGTLLQGRGLPAGMSPEIFGLESPEVIKSVHKDYVSAGANVLTTNTFGGSRPKLGSGADVIGLNREMALIAKSVAGDNVFVAGSVGPTGYFVQPLGEMTFKEMVEIYKEQIKGLVEGGVDLILGETHFDLAEARAVVIAAREVCDLPVALSMTFESPAACLTGSSPLTFIDTMQNMGVELMGTNCSAGPEQIYEVLESMQPRLSSPLLVEANAGLPELDENRQTVFRLQPEPFAKQSARFLEVGAKFIGGCCGTTPDHIRALRNAVGDAKWKRPVPQDNCQMVLTSRAQSVKIGFDQRGVIIGERINPTGKKVLSAELQKGQFTEAMKFAAEQLSAGAPVLDINVGAPMVDEVKILPALTKEVMAQFPAPLSIDSTNPDAVEAALWAYAGSPLVNSISGESGRMERLGPLCKKFGAPFILLPIIGSKLPFTCAERIEVVAKLLEEADSYGIPRRLIMVDALALTVSSKPEAARHCMDFIRHCKEEWNLPTVLGLSNVSFGLPARELLNSSFLTLCQGQGLCAFIANPNSSRLRESLYSAEVLLARDPQAEQFIEQYSGWTPSGDGGQATGGGQNQGKPKAVADNLFDAVVSGDRGGILALVERDLAGGRDPFELVNDELIPAIMEVGEKYERKEYFLPQLLQSAETLQKAFEKLKPIMEEAGGTQEQDVIVMATVEGDIHDIGKNIVCLMLRNHGFDVVDLGKDVSAEKIVNAAQEKGAKIIGLSALMTTTMVRMEDTINLLKERNLDIKVMIGGAVITGGFCDSIGADGWSTDAVAAVKVAKELLQ</sequence>
<evidence type="ECO:0000259" key="22">
    <source>
        <dbReference type="PROSITE" id="PS51332"/>
    </source>
</evidence>
<dbReference type="GO" id="GO:0046872">
    <property type="term" value="F:metal ion binding"/>
    <property type="evidence" value="ECO:0007669"/>
    <property type="project" value="UniProtKB-KW"/>
</dbReference>
<dbReference type="Gene3D" id="1.10.1240.10">
    <property type="entry name" value="Methionine synthase domain"/>
    <property type="match status" value="1"/>
</dbReference>
<dbReference type="InterPro" id="IPR050554">
    <property type="entry name" value="Met_Synthase/Corrinoid"/>
</dbReference>
<dbReference type="GO" id="GO:0005829">
    <property type="term" value="C:cytosol"/>
    <property type="evidence" value="ECO:0007669"/>
    <property type="project" value="TreeGrafter"/>
</dbReference>
<dbReference type="InterPro" id="IPR006158">
    <property type="entry name" value="Cobalamin-bd"/>
</dbReference>
<dbReference type="RefSeq" id="WP_092158239.1">
    <property type="nucleotide sequence ID" value="NZ_FNGA01000001.1"/>
</dbReference>
<dbReference type="Pfam" id="PF02607">
    <property type="entry name" value="B12-binding_2"/>
    <property type="match status" value="1"/>
</dbReference>
<evidence type="ECO:0000256" key="14">
    <source>
        <dbReference type="ARBA" id="ARBA00022833"/>
    </source>
</evidence>
<dbReference type="InterPro" id="IPR036594">
    <property type="entry name" value="Meth_synthase_dom"/>
</dbReference>